<evidence type="ECO:0000256" key="1">
    <source>
        <dbReference type="ARBA" id="ARBA00004651"/>
    </source>
</evidence>
<organism evidence="8 9">
    <name type="scientific">Sutterella wadsworthensis 2_1_59BFAA</name>
    <dbReference type="NCBI Taxonomy" id="742823"/>
    <lineage>
        <taxon>Bacteria</taxon>
        <taxon>Pseudomonadati</taxon>
        <taxon>Pseudomonadota</taxon>
        <taxon>Betaproteobacteria</taxon>
        <taxon>Burkholderiales</taxon>
        <taxon>Sutterellaceae</taxon>
        <taxon>Sutterella</taxon>
    </lineage>
</organism>
<sequence length="510" mass="55965">MPRHLLALALGVCAGVAVMVVAARGIALSRMLYLLAGLIFAGNLFAALAFDYWSMLAARFIAGLPHGAYFGVGAIVAISLAAPGQASRDVCLMVTGMTIANLVGVPLGSFLAWSLSWRATFAVVACAALLLILALRLWMPHVPALPNKGFRAQFRFLGHLTPWLVLGAIGLGNGGFFACYSYVNPIMETVASVPTSLMSAVIALAGFGMNALIWPSPEQYQEAIRKVDFSFAADNFYRDETHHDMDIVLPAALNFERYAPFGVHGRKVSVRRPVKPQGEVWEDWKIACTISAAVCDPETFFHGDPVKACDSILKDWGVTYEKQQGVLPNLQTVEFFPPQTTGKHEKALLRFDGKPGFRTPSGKIELVASLQAKHGFPGLPVYVEPPKPTAEYPFKLLNGTRRPYITHSKTRSDQPYLLELEPESTINMHPKDAEKLGIKEGDGVWLVSPYCDHKVRAKVRVTILCQPGLIDAQYGWRGDQETQPLIPRKNWDPISGYPCCNDVCIRVEKA</sequence>
<dbReference type="InterPro" id="IPR050189">
    <property type="entry name" value="MFS_Efflux_Transporters"/>
</dbReference>
<dbReference type="PATRIC" id="fig|742823.3.peg.972"/>
<evidence type="ECO:0000259" key="7">
    <source>
        <dbReference type="Pfam" id="PF01568"/>
    </source>
</evidence>
<evidence type="ECO:0000256" key="5">
    <source>
        <dbReference type="ARBA" id="ARBA00023136"/>
    </source>
</evidence>
<dbReference type="InterPro" id="IPR009010">
    <property type="entry name" value="Asp_de-COase-like_dom_sf"/>
</dbReference>
<dbReference type="STRING" id="742823.HMPREF9465_00988"/>
<dbReference type="Gene3D" id="1.20.1250.20">
    <property type="entry name" value="MFS general substrate transporter like domains"/>
    <property type="match status" value="1"/>
</dbReference>
<dbReference type="GO" id="GO:0016491">
    <property type="term" value="F:oxidoreductase activity"/>
    <property type="evidence" value="ECO:0007669"/>
    <property type="project" value="InterPro"/>
</dbReference>
<keyword evidence="2" id="KW-1003">Cell membrane</keyword>
<dbReference type="PANTHER" id="PTHR43124">
    <property type="entry name" value="PURINE EFFLUX PUMP PBUE"/>
    <property type="match status" value="1"/>
</dbReference>
<dbReference type="eggNOG" id="COG0243">
    <property type="taxonomic scope" value="Bacteria"/>
</dbReference>
<dbReference type="Gene3D" id="3.40.50.740">
    <property type="match status" value="1"/>
</dbReference>
<dbReference type="Proteomes" id="UP000005835">
    <property type="component" value="Unassembled WGS sequence"/>
</dbReference>
<keyword evidence="3 6" id="KW-0812">Transmembrane</keyword>
<name>K1JUJ3_9BURK</name>
<dbReference type="PANTHER" id="PTHR43124:SF6">
    <property type="entry name" value="TRANSPORTER ARAJ-RELATED"/>
    <property type="match status" value="1"/>
</dbReference>
<dbReference type="InterPro" id="IPR011701">
    <property type="entry name" value="MFS"/>
</dbReference>
<dbReference type="OrthoDB" id="9788453at2"/>
<dbReference type="Pfam" id="PF07690">
    <property type="entry name" value="MFS_1"/>
    <property type="match status" value="1"/>
</dbReference>
<evidence type="ECO:0000313" key="8">
    <source>
        <dbReference type="EMBL" id="EKB31377.1"/>
    </source>
</evidence>
<comment type="caution">
    <text evidence="8">The sequence shown here is derived from an EMBL/GenBank/DDBJ whole genome shotgun (WGS) entry which is preliminary data.</text>
</comment>
<dbReference type="AlphaFoldDB" id="K1JUJ3"/>
<dbReference type="SUPFAM" id="SSF50692">
    <property type="entry name" value="ADC-like"/>
    <property type="match status" value="1"/>
</dbReference>
<feature type="transmembrane region" description="Helical" evidence="6">
    <location>
        <begin position="160"/>
        <end position="183"/>
    </location>
</feature>
<gene>
    <name evidence="8" type="ORF">HMPREF9465_00988</name>
</gene>
<keyword evidence="5 6" id="KW-0472">Membrane</keyword>
<comment type="subcellular location">
    <subcellularLocation>
        <location evidence="1">Cell membrane</location>
        <topology evidence="1">Multi-pass membrane protein</topology>
    </subcellularLocation>
</comment>
<feature type="transmembrane region" description="Helical" evidence="6">
    <location>
        <begin position="90"/>
        <end position="113"/>
    </location>
</feature>
<feature type="transmembrane region" description="Helical" evidence="6">
    <location>
        <begin position="195"/>
        <end position="215"/>
    </location>
</feature>
<dbReference type="GO" id="GO:0043546">
    <property type="term" value="F:molybdopterin cofactor binding"/>
    <property type="evidence" value="ECO:0007669"/>
    <property type="project" value="InterPro"/>
</dbReference>
<dbReference type="GO" id="GO:0022857">
    <property type="term" value="F:transmembrane transporter activity"/>
    <property type="evidence" value="ECO:0007669"/>
    <property type="project" value="InterPro"/>
</dbReference>
<dbReference type="EMBL" id="ADMG01000027">
    <property type="protein sequence ID" value="EKB31377.1"/>
    <property type="molecule type" value="Genomic_DNA"/>
</dbReference>
<dbReference type="HOGENOM" id="CLU_534117_0_0_4"/>
<feature type="transmembrane region" description="Helical" evidence="6">
    <location>
        <begin position="56"/>
        <end position="78"/>
    </location>
</feature>
<keyword evidence="4 6" id="KW-1133">Transmembrane helix</keyword>
<feature type="transmembrane region" description="Helical" evidence="6">
    <location>
        <begin position="119"/>
        <end position="139"/>
    </location>
</feature>
<reference evidence="8 9" key="1">
    <citation type="submission" date="2012-05" db="EMBL/GenBank/DDBJ databases">
        <title>The Genome Sequence of Sutterella wadsworthensis 2_1_59BFAA.</title>
        <authorList>
            <consortium name="The Broad Institute Genome Sequencing Platform"/>
            <person name="Earl A."/>
            <person name="Ward D."/>
            <person name="Feldgarden M."/>
            <person name="Gevers D."/>
            <person name="Daigneault M."/>
            <person name="Strauss J."/>
            <person name="Allen-Vercoe E."/>
            <person name="Walker B."/>
            <person name="Young S.K."/>
            <person name="Zeng Q."/>
            <person name="Gargeya S."/>
            <person name="Fitzgerald M."/>
            <person name="Haas B."/>
            <person name="Abouelleil A."/>
            <person name="Alvarado L."/>
            <person name="Arachchi H.M."/>
            <person name="Berlin A.M."/>
            <person name="Chapman S.B."/>
            <person name="Goldberg J."/>
            <person name="Griggs A."/>
            <person name="Gujja S."/>
            <person name="Hansen M."/>
            <person name="Howarth C."/>
            <person name="Imamovic A."/>
            <person name="Larimer J."/>
            <person name="McCowen C."/>
            <person name="Montmayeur A."/>
            <person name="Murphy C."/>
            <person name="Neiman D."/>
            <person name="Pearson M."/>
            <person name="Priest M."/>
            <person name="Roberts A."/>
            <person name="Saif S."/>
            <person name="Shea T."/>
            <person name="Sisk P."/>
            <person name="Sykes S."/>
            <person name="Wortman J."/>
            <person name="Nusbaum C."/>
            <person name="Birren B."/>
        </authorList>
    </citation>
    <scope>NUCLEOTIDE SEQUENCE [LARGE SCALE GENOMIC DNA]</scope>
    <source>
        <strain evidence="8 9">2_1_59BFAA</strain>
    </source>
</reference>
<protein>
    <recommendedName>
        <fullName evidence="7">Molybdopterin dinucleotide-binding domain-containing protein</fullName>
    </recommendedName>
</protein>
<dbReference type="Gene3D" id="2.40.40.20">
    <property type="match status" value="1"/>
</dbReference>
<dbReference type="SUPFAM" id="SSF53706">
    <property type="entry name" value="Formate dehydrogenase/DMSO reductase, domains 1-3"/>
    <property type="match status" value="1"/>
</dbReference>
<evidence type="ECO:0000256" key="3">
    <source>
        <dbReference type="ARBA" id="ARBA00022692"/>
    </source>
</evidence>
<accession>K1JUJ3</accession>
<dbReference type="Pfam" id="PF01568">
    <property type="entry name" value="Molydop_binding"/>
    <property type="match status" value="1"/>
</dbReference>
<keyword evidence="9" id="KW-1185">Reference proteome</keyword>
<evidence type="ECO:0000256" key="6">
    <source>
        <dbReference type="SAM" id="Phobius"/>
    </source>
</evidence>
<dbReference type="InterPro" id="IPR036259">
    <property type="entry name" value="MFS_trans_sf"/>
</dbReference>
<dbReference type="Gene3D" id="3.40.228.10">
    <property type="entry name" value="Dimethylsulfoxide Reductase, domain 2"/>
    <property type="match status" value="1"/>
</dbReference>
<evidence type="ECO:0000256" key="4">
    <source>
        <dbReference type="ARBA" id="ARBA00022989"/>
    </source>
</evidence>
<evidence type="ECO:0000313" key="9">
    <source>
        <dbReference type="Proteomes" id="UP000005835"/>
    </source>
</evidence>
<evidence type="ECO:0000256" key="2">
    <source>
        <dbReference type="ARBA" id="ARBA00022475"/>
    </source>
</evidence>
<feature type="domain" description="Molybdopterin dinucleotide-binding" evidence="7">
    <location>
        <begin position="397"/>
        <end position="502"/>
    </location>
</feature>
<proteinExistence type="predicted"/>
<dbReference type="eggNOG" id="COG2814">
    <property type="taxonomic scope" value="Bacteria"/>
</dbReference>
<feature type="transmembrane region" description="Helical" evidence="6">
    <location>
        <begin position="6"/>
        <end position="25"/>
    </location>
</feature>
<dbReference type="CDD" id="cd17324">
    <property type="entry name" value="MFS_NepI_like"/>
    <property type="match status" value="1"/>
</dbReference>
<dbReference type="InterPro" id="IPR006657">
    <property type="entry name" value="MoPterin_dinucl-bd_dom"/>
</dbReference>
<feature type="transmembrane region" description="Helical" evidence="6">
    <location>
        <begin position="32"/>
        <end position="50"/>
    </location>
</feature>
<dbReference type="GO" id="GO:0005886">
    <property type="term" value="C:plasma membrane"/>
    <property type="evidence" value="ECO:0007669"/>
    <property type="project" value="UniProtKB-SubCell"/>
</dbReference>
<dbReference type="RefSeq" id="WP_005434721.1">
    <property type="nucleotide sequence ID" value="NZ_JH815515.1"/>
</dbReference>
<dbReference type="SUPFAM" id="SSF103473">
    <property type="entry name" value="MFS general substrate transporter"/>
    <property type="match status" value="1"/>
</dbReference>